<dbReference type="eggNOG" id="COG0463">
    <property type="taxonomic scope" value="Bacteria"/>
</dbReference>
<dbReference type="InterPro" id="IPR050256">
    <property type="entry name" value="Glycosyltransferase_2"/>
</dbReference>
<dbReference type="HOGENOM" id="CLU_052035_0_0_0"/>
<evidence type="ECO:0000256" key="4">
    <source>
        <dbReference type="ARBA" id="ARBA00022679"/>
    </source>
</evidence>
<keyword evidence="5" id="KW-0460">Magnesium</keyword>
<dbReference type="InterPro" id="IPR001173">
    <property type="entry name" value="Glyco_trans_2-like"/>
</dbReference>
<accession>I2F6T8</accession>
<keyword evidence="4 7" id="KW-0808">Transferase</keyword>
<dbReference type="STRING" id="660470.Theba_1998"/>
<organism evidence="7 8">
    <name type="scientific">Mesotoga prima MesG1.Ag.4.2</name>
    <dbReference type="NCBI Taxonomy" id="660470"/>
    <lineage>
        <taxon>Bacteria</taxon>
        <taxon>Thermotogati</taxon>
        <taxon>Thermotogota</taxon>
        <taxon>Thermotogae</taxon>
        <taxon>Kosmotogales</taxon>
        <taxon>Kosmotogaceae</taxon>
        <taxon>Mesotoga</taxon>
    </lineage>
</organism>
<dbReference type="Proteomes" id="UP000002881">
    <property type="component" value="Chromosome"/>
</dbReference>
<name>I2F6T8_9BACT</name>
<evidence type="ECO:0000256" key="3">
    <source>
        <dbReference type="ARBA" id="ARBA00022676"/>
    </source>
</evidence>
<protein>
    <submittedName>
        <fullName evidence="7">Glycosyl transferase</fullName>
    </submittedName>
</protein>
<dbReference type="SUPFAM" id="SSF53448">
    <property type="entry name" value="Nucleotide-diphospho-sugar transferases"/>
    <property type="match status" value="1"/>
</dbReference>
<dbReference type="AlphaFoldDB" id="I2F6T8"/>
<comment type="similarity">
    <text evidence="2">Belongs to the glycosyltransferase 2 family.</text>
</comment>
<dbReference type="PANTHER" id="PTHR48090">
    <property type="entry name" value="UNDECAPRENYL-PHOSPHATE 4-DEOXY-4-FORMAMIDO-L-ARABINOSE TRANSFERASE-RELATED"/>
    <property type="match status" value="1"/>
</dbReference>
<comment type="cofactor">
    <cofactor evidence="1">
        <name>Mg(2+)</name>
        <dbReference type="ChEBI" id="CHEBI:18420"/>
    </cofactor>
</comment>
<dbReference type="RefSeq" id="WP_006488056.1">
    <property type="nucleotide sequence ID" value="NC_017934.1"/>
</dbReference>
<gene>
    <name evidence="7" type="ORF">Theba_1998</name>
</gene>
<dbReference type="GeneID" id="87107757"/>
<evidence type="ECO:0000313" key="8">
    <source>
        <dbReference type="Proteomes" id="UP000002881"/>
    </source>
</evidence>
<dbReference type="Pfam" id="PF00535">
    <property type="entry name" value="Glycos_transf_2"/>
    <property type="match status" value="1"/>
</dbReference>
<keyword evidence="3" id="KW-0328">Glycosyltransferase</keyword>
<evidence type="ECO:0000256" key="1">
    <source>
        <dbReference type="ARBA" id="ARBA00001946"/>
    </source>
</evidence>
<keyword evidence="8" id="KW-1185">Reference proteome</keyword>
<feature type="domain" description="Glycosyltransferase 2-like" evidence="6">
    <location>
        <begin position="13"/>
        <end position="143"/>
    </location>
</feature>
<evidence type="ECO:0000313" key="7">
    <source>
        <dbReference type="EMBL" id="AFK07641.1"/>
    </source>
</evidence>
<dbReference type="PANTHER" id="PTHR48090:SF10">
    <property type="entry name" value="GLUCOSYL-3-PHOSPHOGLYCERATE SYNTHASE"/>
    <property type="match status" value="1"/>
</dbReference>
<evidence type="ECO:0000259" key="6">
    <source>
        <dbReference type="Pfam" id="PF00535"/>
    </source>
</evidence>
<sequence>MPGLSHDSYDIVVGIPSFNNETTIKYVVETAAIGLKQYFPSMRGCIVNADGGSTDRTKEMFYSASSNGVDLLSFVYEGISGKGSAMRSIMEKSKSYGAQAVLFLDSDLRSVEPFWIERLASPILEEGAAYVTPYYIRHKYDGTITNSICYPLTTALYGKKIRQPIGGDFGVGRELLEYYTTVPENTWRSDISRFGIDIWMTTSAVNEVKGSIYQAALGTKIHDVKDPGKQLGNMFKEVVGTLFSLMQKYEDNWKTVGDYSDSPIYGDVVTGIPEPLEVDLENMISKCYEGIHSQEDFIKDILGAKIARNLLLLGKSDAMIDDDLWVRIIYRIASGYRKLALRDRLIELLVPLYFGRVASFVSRTEKMTQEGAEEEIDKLLKKFVETKDELISIWEKSSE</sequence>
<dbReference type="KEGG" id="mpg:Theba_1998"/>
<dbReference type="GO" id="GO:0016757">
    <property type="term" value="F:glycosyltransferase activity"/>
    <property type="evidence" value="ECO:0007669"/>
    <property type="project" value="UniProtKB-KW"/>
</dbReference>
<evidence type="ECO:0000256" key="2">
    <source>
        <dbReference type="ARBA" id="ARBA00006739"/>
    </source>
</evidence>
<dbReference type="Gene3D" id="3.90.550.10">
    <property type="entry name" value="Spore Coat Polysaccharide Biosynthesis Protein SpsA, Chain A"/>
    <property type="match status" value="1"/>
</dbReference>
<dbReference type="EMBL" id="CP003532">
    <property type="protein sequence ID" value="AFK07641.1"/>
    <property type="molecule type" value="Genomic_DNA"/>
</dbReference>
<proteinExistence type="inferred from homology"/>
<reference evidence="7 8" key="1">
    <citation type="journal article" date="2012" name="Genome Biol. Evol.">
        <title>Genome Sequence of the Mesophilic Thermotogales Bacterium Mesotoga prima MesG1.Ag.4.2 Reveals the Largest Thermotogales Genome To Date.</title>
        <authorList>
            <person name="Zhaxybayeva O."/>
            <person name="Swithers K.S."/>
            <person name="Foght J."/>
            <person name="Green A.G."/>
            <person name="Bruce D."/>
            <person name="Detter C."/>
            <person name="Han S."/>
            <person name="Teshima H."/>
            <person name="Han J."/>
            <person name="Woyke T."/>
            <person name="Pitluck S."/>
            <person name="Nolan M."/>
            <person name="Ivanova N."/>
            <person name="Pati A."/>
            <person name="Land M.L."/>
            <person name="Dlutek M."/>
            <person name="Doolittle W.F."/>
            <person name="Noll K.M."/>
            <person name="Nesbo C.L."/>
        </authorList>
    </citation>
    <scope>NUCLEOTIDE SEQUENCE [LARGE SCALE GENOMIC DNA]</scope>
    <source>
        <strain evidence="8">mesG1.Ag.4.2</strain>
    </source>
</reference>
<evidence type="ECO:0000256" key="5">
    <source>
        <dbReference type="ARBA" id="ARBA00022842"/>
    </source>
</evidence>
<dbReference type="InterPro" id="IPR029044">
    <property type="entry name" value="Nucleotide-diphossugar_trans"/>
</dbReference>